<proteinExistence type="predicted"/>
<dbReference type="InterPro" id="IPR001254">
    <property type="entry name" value="Trypsin_dom"/>
</dbReference>
<protein>
    <submittedName>
        <fullName evidence="11">Prophenoloxidase activating enzyme-like protein</fullName>
    </submittedName>
</protein>
<dbReference type="EMBL" id="NCKU01002926">
    <property type="protein sequence ID" value="RWS08533.1"/>
    <property type="molecule type" value="Genomic_DNA"/>
</dbReference>
<dbReference type="PROSITE" id="PS50060">
    <property type="entry name" value="MAM_2"/>
    <property type="match status" value="1"/>
</dbReference>
<keyword evidence="4 7" id="KW-0378">Hydrolase</keyword>
<dbReference type="GO" id="GO:0004252">
    <property type="term" value="F:serine-type endopeptidase activity"/>
    <property type="evidence" value="ECO:0007669"/>
    <property type="project" value="InterPro"/>
</dbReference>
<accession>A0A3S3QGK5</accession>
<dbReference type="CDD" id="cd00190">
    <property type="entry name" value="Tryp_SPc"/>
    <property type="match status" value="1"/>
</dbReference>
<comment type="subcellular location">
    <subcellularLocation>
        <location evidence="1">Secreted</location>
    </subcellularLocation>
</comment>
<dbReference type="InterPro" id="IPR000998">
    <property type="entry name" value="MAM_dom"/>
</dbReference>
<sequence>MTSLTSRIVGGKMTRPGEWPWMAALFIEEGGIKTAQCGGALITHDAVLTASHCLVESSSRTPASRLTVRLGEYNIEKETPDDAAQDFAVESVITHSEYNSKTYLNDIAILKLKRSVSFSKRISPICLPFENRKLKEENIEGRSATITGWGRITYNGPSSEVLLKAEINIVNQEQCRKALERWIRITEKYLCAGSKGSKRDSCQGDSGGPLVMYESGRWYLMGIVSFGLRCATPGSHIISHFKIKCVLTFFDLTWAENCSFPKQDCRIENLLRDSFEVGYVDLGRGFERVLILDTAKMKGNAVQMITPYLRSAGNDDICITLQYFANGDGVQQFSLSQQDKNGKNRVVYQLSEKRKGNWILDKMSISLREGMFRYLLEAKITNGKEGTLIIRRFYYKNGICDVAKVRSVANRRKQRRKQANQQNS</sequence>
<keyword evidence="6" id="KW-1015">Disulfide bond</keyword>
<feature type="domain" description="MAM" evidence="8">
    <location>
        <begin position="228"/>
        <end position="402"/>
    </location>
</feature>
<dbReference type="Pfam" id="PF00629">
    <property type="entry name" value="MAM"/>
    <property type="match status" value="1"/>
</dbReference>
<dbReference type="AlphaFoldDB" id="A0A3S3QGK5"/>
<dbReference type="EMBL" id="NCKU01002925">
    <property type="protein sequence ID" value="RWS08534.1"/>
    <property type="molecule type" value="Genomic_DNA"/>
</dbReference>
<evidence type="ECO:0000313" key="10">
    <source>
        <dbReference type="EMBL" id="RWS08533.1"/>
    </source>
</evidence>
<evidence type="ECO:0000256" key="4">
    <source>
        <dbReference type="ARBA" id="ARBA00022801"/>
    </source>
</evidence>
<dbReference type="Pfam" id="PF00089">
    <property type="entry name" value="Trypsin"/>
    <property type="match status" value="1"/>
</dbReference>
<dbReference type="SUPFAM" id="SSF49899">
    <property type="entry name" value="Concanavalin A-like lectins/glucanases"/>
    <property type="match status" value="1"/>
</dbReference>
<evidence type="ECO:0000313" key="12">
    <source>
        <dbReference type="Proteomes" id="UP000285301"/>
    </source>
</evidence>
<dbReference type="FunFam" id="2.40.10.10:FF:000015">
    <property type="entry name" value="Atrial natriuretic peptide-converting enzyme"/>
    <property type="match status" value="1"/>
</dbReference>
<dbReference type="InterPro" id="IPR013320">
    <property type="entry name" value="ConA-like_dom_sf"/>
</dbReference>
<dbReference type="SMART" id="SM00020">
    <property type="entry name" value="Tryp_SPc"/>
    <property type="match status" value="1"/>
</dbReference>
<dbReference type="GO" id="GO:0016020">
    <property type="term" value="C:membrane"/>
    <property type="evidence" value="ECO:0007669"/>
    <property type="project" value="InterPro"/>
</dbReference>
<evidence type="ECO:0000313" key="11">
    <source>
        <dbReference type="EMBL" id="RWS08534.1"/>
    </source>
</evidence>
<evidence type="ECO:0000256" key="3">
    <source>
        <dbReference type="ARBA" id="ARBA00022670"/>
    </source>
</evidence>
<evidence type="ECO:0000256" key="6">
    <source>
        <dbReference type="ARBA" id="ARBA00023157"/>
    </source>
</evidence>
<evidence type="ECO:0000259" key="9">
    <source>
        <dbReference type="PROSITE" id="PS50240"/>
    </source>
</evidence>
<dbReference type="PROSITE" id="PS00134">
    <property type="entry name" value="TRYPSIN_HIS"/>
    <property type="match status" value="1"/>
</dbReference>
<dbReference type="PROSITE" id="PS50240">
    <property type="entry name" value="TRYPSIN_DOM"/>
    <property type="match status" value="1"/>
</dbReference>
<dbReference type="OrthoDB" id="425190at2759"/>
<evidence type="ECO:0000256" key="7">
    <source>
        <dbReference type="RuleBase" id="RU363034"/>
    </source>
</evidence>
<dbReference type="InterPro" id="IPR018114">
    <property type="entry name" value="TRYPSIN_HIS"/>
</dbReference>
<evidence type="ECO:0000256" key="2">
    <source>
        <dbReference type="ARBA" id="ARBA00022525"/>
    </source>
</evidence>
<evidence type="ECO:0000256" key="5">
    <source>
        <dbReference type="ARBA" id="ARBA00022825"/>
    </source>
</evidence>
<dbReference type="PROSITE" id="PS00135">
    <property type="entry name" value="TRYPSIN_SER"/>
    <property type="match status" value="1"/>
</dbReference>
<reference evidence="11" key="2">
    <citation type="submission" date="2018-11" db="EMBL/GenBank/DDBJ databases">
        <title>Trombidioid mite genomics.</title>
        <authorList>
            <person name="Dong X."/>
        </authorList>
    </citation>
    <scope>NUCLEOTIDE SEQUENCE</scope>
    <source>
        <strain evidence="11">UoL-WK</strain>
    </source>
</reference>
<dbReference type="Gene3D" id="2.40.10.10">
    <property type="entry name" value="Trypsin-like serine proteases"/>
    <property type="match status" value="1"/>
</dbReference>
<evidence type="ECO:0000256" key="1">
    <source>
        <dbReference type="ARBA" id="ARBA00004613"/>
    </source>
</evidence>
<dbReference type="PRINTS" id="PR00722">
    <property type="entry name" value="CHYMOTRYPSIN"/>
</dbReference>
<dbReference type="STRING" id="1965070.A0A3S3QGK5"/>
<organism evidence="11 12">
    <name type="scientific">Dinothrombium tinctorium</name>
    <dbReference type="NCBI Taxonomy" id="1965070"/>
    <lineage>
        <taxon>Eukaryota</taxon>
        <taxon>Metazoa</taxon>
        <taxon>Ecdysozoa</taxon>
        <taxon>Arthropoda</taxon>
        <taxon>Chelicerata</taxon>
        <taxon>Arachnida</taxon>
        <taxon>Acari</taxon>
        <taxon>Acariformes</taxon>
        <taxon>Trombidiformes</taxon>
        <taxon>Prostigmata</taxon>
        <taxon>Anystina</taxon>
        <taxon>Parasitengona</taxon>
        <taxon>Trombidioidea</taxon>
        <taxon>Trombidiidae</taxon>
        <taxon>Dinothrombium</taxon>
    </lineage>
</organism>
<dbReference type="PANTHER" id="PTHR24252:SF7">
    <property type="entry name" value="HYALIN"/>
    <property type="match status" value="1"/>
</dbReference>
<reference evidence="11 12" key="1">
    <citation type="journal article" date="2018" name="Gigascience">
        <title>Genomes of trombidid mites reveal novel predicted allergens and laterally-transferred genes associated with secondary metabolism.</title>
        <authorList>
            <person name="Dong X."/>
            <person name="Chaisiri K."/>
            <person name="Xia D."/>
            <person name="Armstrong S.D."/>
            <person name="Fang Y."/>
            <person name="Donnelly M.J."/>
            <person name="Kadowaki T."/>
            <person name="McGarry J.W."/>
            <person name="Darby A.C."/>
            <person name="Makepeace B.L."/>
        </authorList>
    </citation>
    <scope>NUCLEOTIDE SEQUENCE [LARGE SCALE GENOMIC DNA]</scope>
    <source>
        <strain evidence="11">UoL-WK</strain>
    </source>
</reference>
<dbReference type="GO" id="GO:0005576">
    <property type="term" value="C:extracellular region"/>
    <property type="evidence" value="ECO:0007669"/>
    <property type="project" value="UniProtKB-SubCell"/>
</dbReference>
<keyword evidence="12" id="KW-1185">Reference proteome</keyword>
<dbReference type="SUPFAM" id="SSF50494">
    <property type="entry name" value="Trypsin-like serine proteases"/>
    <property type="match status" value="1"/>
</dbReference>
<dbReference type="InterPro" id="IPR009003">
    <property type="entry name" value="Peptidase_S1_PA"/>
</dbReference>
<dbReference type="InterPro" id="IPR033116">
    <property type="entry name" value="TRYPSIN_SER"/>
</dbReference>
<name>A0A3S3QGK5_9ACAR</name>
<dbReference type="SMART" id="SM00137">
    <property type="entry name" value="MAM"/>
    <property type="match status" value="1"/>
</dbReference>
<keyword evidence="2" id="KW-0964">Secreted</keyword>
<dbReference type="InterPro" id="IPR043504">
    <property type="entry name" value="Peptidase_S1_PA_chymotrypsin"/>
</dbReference>
<keyword evidence="5 7" id="KW-0720">Serine protease</keyword>
<keyword evidence="3 7" id="KW-0645">Protease</keyword>
<dbReference type="Gene3D" id="2.60.120.200">
    <property type="match status" value="1"/>
</dbReference>
<feature type="domain" description="Peptidase S1" evidence="9">
    <location>
        <begin position="8"/>
        <end position="260"/>
    </location>
</feature>
<dbReference type="GO" id="GO:0006508">
    <property type="term" value="P:proteolysis"/>
    <property type="evidence" value="ECO:0007669"/>
    <property type="project" value="UniProtKB-KW"/>
</dbReference>
<gene>
    <name evidence="10" type="ORF">B4U79_04777</name>
    <name evidence="11" type="ORF">B4U79_14541</name>
</gene>
<comment type="caution">
    <text evidence="11">The sequence shown here is derived from an EMBL/GenBank/DDBJ whole genome shotgun (WGS) entry which is preliminary data.</text>
</comment>
<dbReference type="PANTHER" id="PTHR24252">
    <property type="entry name" value="ACROSIN-RELATED"/>
    <property type="match status" value="1"/>
</dbReference>
<dbReference type="Proteomes" id="UP000285301">
    <property type="component" value="Unassembled WGS sequence"/>
</dbReference>
<dbReference type="InterPro" id="IPR001314">
    <property type="entry name" value="Peptidase_S1A"/>
</dbReference>
<evidence type="ECO:0000259" key="8">
    <source>
        <dbReference type="PROSITE" id="PS50060"/>
    </source>
</evidence>